<comment type="caution">
    <text evidence="1">The sequence shown here is derived from an EMBL/GenBank/DDBJ whole genome shotgun (WGS) entry which is preliminary data.</text>
</comment>
<evidence type="ECO:0000313" key="1">
    <source>
        <dbReference type="EMBL" id="GAA4838406.1"/>
    </source>
</evidence>
<name>A0ABP9DDC3_9ACTN</name>
<dbReference type="Proteomes" id="UP001501752">
    <property type="component" value="Unassembled WGS sequence"/>
</dbReference>
<evidence type="ECO:0000313" key="2">
    <source>
        <dbReference type="Proteomes" id="UP001501752"/>
    </source>
</evidence>
<evidence type="ECO:0008006" key="3">
    <source>
        <dbReference type="Google" id="ProtNLM"/>
    </source>
</evidence>
<accession>A0ABP9DDC3</accession>
<proteinExistence type="predicted"/>
<protein>
    <recommendedName>
        <fullName evidence="3">NIF system FeS cluster assembly NifU N-terminal domain-containing protein</fullName>
    </recommendedName>
</protein>
<sequence length="112" mass="11721">MQGWNVIDIMKPETRPGPVGVELSRGLFPCGCVEVHVTCGATFGEAETAMISLWGLAAPCPVGSALAAVRATLAQDVIDINTCIRSMAAPVGSLGGTAHVVTERNRYHRGET</sequence>
<keyword evidence="2" id="KW-1185">Reference proteome</keyword>
<gene>
    <name evidence="1" type="ORF">GCM10023235_12030</name>
</gene>
<reference evidence="2" key="1">
    <citation type="journal article" date="2019" name="Int. J. Syst. Evol. Microbiol.">
        <title>The Global Catalogue of Microorganisms (GCM) 10K type strain sequencing project: providing services to taxonomists for standard genome sequencing and annotation.</title>
        <authorList>
            <consortium name="The Broad Institute Genomics Platform"/>
            <consortium name="The Broad Institute Genome Sequencing Center for Infectious Disease"/>
            <person name="Wu L."/>
            <person name="Ma J."/>
        </authorList>
    </citation>
    <scope>NUCLEOTIDE SEQUENCE [LARGE SCALE GENOMIC DNA]</scope>
    <source>
        <strain evidence="2">JCM 13006</strain>
    </source>
</reference>
<organism evidence="1 2">
    <name type="scientific">Kitasatospora terrestris</name>
    <dbReference type="NCBI Taxonomy" id="258051"/>
    <lineage>
        <taxon>Bacteria</taxon>
        <taxon>Bacillati</taxon>
        <taxon>Actinomycetota</taxon>
        <taxon>Actinomycetes</taxon>
        <taxon>Kitasatosporales</taxon>
        <taxon>Streptomycetaceae</taxon>
        <taxon>Kitasatospora</taxon>
    </lineage>
</organism>
<dbReference type="EMBL" id="BAABIS010000001">
    <property type="protein sequence ID" value="GAA4838406.1"/>
    <property type="molecule type" value="Genomic_DNA"/>
</dbReference>